<evidence type="ECO:0000313" key="2">
    <source>
        <dbReference type="Proteomes" id="UP001168096"/>
    </source>
</evidence>
<evidence type="ECO:0000313" key="1">
    <source>
        <dbReference type="EMBL" id="MFJ1472602.1"/>
    </source>
</evidence>
<dbReference type="EMBL" id="JASNRB020000069">
    <property type="protein sequence ID" value="MFJ1472602.1"/>
    <property type="molecule type" value="Genomic_DNA"/>
</dbReference>
<gene>
    <name evidence="1" type="ORF">QPK29_033335</name>
</gene>
<keyword evidence="2" id="KW-1185">Reference proteome</keyword>
<accession>A0ACC7ML10</accession>
<proteinExistence type="predicted"/>
<dbReference type="Proteomes" id="UP001168096">
    <property type="component" value="Unassembled WGS sequence"/>
</dbReference>
<protein>
    <submittedName>
        <fullName evidence="1">Uncharacterized protein</fullName>
    </submittedName>
</protein>
<comment type="caution">
    <text evidence="1">The sequence shown here is derived from an EMBL/GenBank/DDBJ whole genome shotgun (WGS) entry which is preliminary data.</text>
</comment>
<reference evidence="1" key="1">
    <citation type="submission" date="2024-11" db="EMBL/GenBank/DDBJ databases">
        <title>Description of Massilia orientalis sp. nov., isolated from rhizosphere soil of Ageratina adenophora.</title>
        <authorList>
            <person name="Wang Y."/>
        </authorList>
    </citation>
    <scope>NUCLEOTIDE SEQUENCE</scope>
    <source>
        <strain evidence="1">YIM B02787</strain>
    </source>
</reference>
<name>A0ACC7ML10_9BURK</name>
<sequence length="91" mass="10681">MLPLRTMRCRLLQLHTRFSMLVAEVCGDQARHYLAETSWSLNRIAQKVGYSNAANQRQAVKRCTDESLQRFRSRIRTQQTARTWDVNRSPT</sequence>
<organism evidence="1 2">
    <name type="scientific">Massilia orientalis</name>
    <dbReference type="NCBI Taxonomy" id="3050128"/>
    <lineage>
        <taxon>Bacteria</taxon>
        <taxon>Pseudomonadati</taxon>
        <taxon>Pseudomonadota</taxon>
        <taxon>Betaproteobacteria</taxon>
        <taxon>Burkholderiales</taxon>
        <taxon>Oxalobacteraceae</taxon>
        <taxon>Telluria group</taxon>
        <taxon>Massilia</taxon>
    </lineage>
</organism>